<reference evidence="4" key="1">
    <citation type="journal article" date="2021" name="IMA Fungus">
        <title>Genomic characterization of three marine fungi, including Emericellopsis atlantica sp. nov. with signatures of a generalist lifestyle and marine biomass degradation.</title>
        <authorList>
            <person name="Hagestad O.C."/>
            <person name="Hou L."/>
            <person name="Andersen J.H."/>
            <person name="Hansen E.H."/>
            <person name="Altermark B."/>
            <person name="Li C."/>
            <person name="Kuhnert E."/>
            <person name="Cox R.J."/>
            <person name="Crous P.W."/>
            <person name="Spatafora J.W."/>
            <person name="Lail K."/>
            <person name="Amirebrahimi M."/>
            <person name="Lipzen A."/>
            <person name="Pangilinan J."/>
            <person name="Andreopoulos W."/>
            <person name="Hayes R.D."/>
            <person name="Ng V."/>
            <person name="Grigoriev I.V."/>
            <person name="Jackson S.A."/>
            <person name="Sutton T.D.S."/>
            <person name="Dobson A.D.W."/>
            <person name="Rama T."/>
        </authorList>
    </citation>
    <scope>NUCLEOTIDE SEQUENCE</scope>
    <source>
        <strain evidence="4">TRa018bII</strain>
    </source>
</reference>
<sequence>MTDPIHPDQGNLLNLLPFASDAQFNSYSRQLDPHTHQREPTCLPNTRVDLLQKIYNWVDGRDERCIFWLNGLAGTGKSTIASTVARKYSDQDRLGASFFFSRGGGDTIYHFSDRISMMLLEIEAIFPPCPSRTSGVILVLNPLSKLGRGSSRCSYVLVVDALDECDEEDHIRIILPLLAEPQKLQTVQLQVFLTSPGWPSEQVIKSLVDKSSGLFIWAATACRYIREGKRLATKRLHMILKSNGTTSSLPDNHLDEIYLSVLRHSFSPHYTVEEAVELSSILEGLLGSIVTLFSLLSLQYLSRLVDVSQQEVARTLDHIHAILDIPNDQTCLLRLHHPSFRDFLLGKERCSDLNFQVDERQAHQKLANHCITLMSKYLKQDICNQKSPGTLVASVEGTEIKQCLPPEIRYTCLYWVQHLQKSGIQLYDDDQFHRFLQEHLLHWLEALGWIGRLSEGILATSSLEAQVIAEKVPKMYAFVHDAKRSVLYSGPGIEQAPLQLYYSALLFAPEKSIIKIRSIFPPVFKLNLRCKDIGARPSRRSRVIPPWLTLAPSHLNASYYQIYIFLMIGCIAVWNETLALGHSSRRVSFLKFTKH</sequence>
<dbReference type="Proteomes" id="UP000824998">
    <property type="component" value="Unassembled WGS sequence"/>
</dbReference>
<gene>
    <name evidence="4" type="ORF">BJ875DRAFT_542871</name>
</gene>
<organism evidence="4 5">
    <name type="scientific">Amylocarpus encephaloides</name>
    <dbReference type="NCBI Taxonomy" id="45428"/>
    <lineage>
        <taxon>Eukaryota</taxon>
        <taxon>Fungi</taxon>
        <taxon>Dikarya</taxon>
        <taxon>Ascomycota</taxon>
        <taxon>Pezizomycotina</taxon>
        <taxon>Leotiomycetes</taxon>
        <taxon>Helotiales</taxon>
        <taxon>Helotiales incertae sedis</taxon>
        <taxon>Amylocarpus</taxon>
    </lineage>
</organism>
<proteinExistence type="predicted"/>
<evidence type="ECO:0000313" key="4">
    <source>
        <dbReference type="EMBL" id="KAG9234486.1"/>
    </source>
</evidence>
<keyword evidence="2" id="KW-1133">Transmembrane helix</keyword>
<dbReference type="EMBL" id="MU251461">
    <property type="protein sequence ID" value="KAG9234486.1"/>
    <property type="molecule type" value="Genomic_DNA"/>
</dbReference>
<accession>A0A9P7YJ07</accession>
<dbReference type="PANTHER" id="PTHR10039:SF14">
    <property type="entry name" value="NACHT DOMAIN-CONTAINING PROTEIN"/>
    <property type="match status" value="1"/>
</dbReference>
<name>A0A9P7YJ07_9HELO</name>
<keyword evidence="2" id="KW-0472">Membrane</keyword>
<dbReference type="InterPro" id="IPR056884">
    <property type="entry name" value="NPHP3-like_N"/>
</dbReference>
<evidence type="ECO:0000256" key="2">
    <source>
        <dbReference type="SAM" id="Phobius"/>
    </source>
</evidence>
<dbReference type="PANTHER" id="PTHR10039">
    <property type="entry name" value="AMELOGENIN"/>
    <property type="match status" value="1"/>
</dbReference>
<feature type="transmembrane region" description="Helical" evidence="2">
    <location>
        <begin position="560"/>
        <end position="581"/>
    </location>
</feature>
<feature type="domain" description="Nephrocystin 3-like N-terminal" evidence="3">
    <location>
        <begin position="53"/>
        <end position="195"/>
    </location>
</feature>
<evidence type="ECO:0000259" key="3">
    <source>
        <dbReference type="Pfam" id="PF24883"/>
    </source>
</evidence>
<keyword evidence="1" id="KW-0677">Repeat</keyword>
<dbReference type="InterPro" id="IPR027417">
    <property type="entry name" value="P-loop_NTPase"/>
</dbReference>
<comment type="caution">
    <text evidence="4">The sequence shown here is derived from an EMBL/GenBank/DDBJ whole genome shotgun (WGS) entry which is preliminary data.</text>
</comment>
<keyword evidence="2" id="KW-0812">Transmembrane</keyword>
<evidence type="ECO:0000256" key="1">
    <source>
        <dbReference type="ARBA" id="ARBA00022737"/>
    </source>
</evidence>
<keyword evidence="5" id="KW-1185">Reference proteome</keyword>
<dbReference type="OrthoDB" id="674604at2759"/>
<dbReference type="Pfam" id="PF24883">
    <property type="entry name" value="NPHP3_N"/>
    <property type="match status" value="1"/>
</dbReference>
<evidence type="ECO:0000313" key="5">
    <source>
        <dbReference type="Proteomes" id="UP000824998"/>
    </source>
</evidence>
<dbReference type="SUPFAM" id="SSF52540">
    <property type="entry name" value="P-loop containing nucleoside triphosphate hydrolases"/>
    <property type="match status" value="1"/>
</dbReference>
<dbReference type="AlphaFoldDB" id="A0A9P7YJ07"/>
<protein>
    <recommendedName>
        <fullName evidence="3">Nephrocystin 3-like N-terminal domain-containing protein</fullName>
    </recommendedName>
</protein>
<dbReference type="Gene3D" id="3.40.50.300">
    <property type="entry name" value="P-loop containing nucleotide triphosphate hydrolases"/>
    <property type="match status" value="1"/>
</dbReference>